<protein>
    <submittedName>
        <fullName evidence="2">TDP-fucosamine acetyltransferase</fullName>
    </submittedName>
</protein>
<dbReference type="SUPFAM" id="SSF55729">
    <property type="entry name" value="Acyl-CoA N-acyltransferases (Nat)"/>
    <property type="match status" value="1"/>
</dbReference>
<evidence type="ECO:0000313" key="3">
    <source>
        <dbReference type="Proteomes" id="UP000317648"/>
    </source>
</evidence>
<dbReference type="EMBL" id="CP036433">
    <property type="protein sequence ID" value="QDU98485.1"/>
    <property type="molecule type" value="Genomic_DNA"/>
</dbReference>
<keyword evidence="2" id="KW-0808">Transferase</keyword>
<evidence type="ECO:0000313" key="2">
    <source>
        <dbReference type="EMBL" id="QDU98485.1"/>
    </source>
</evidence>
<accession>A0A518E311</accession>
<name>A0A518E311_9BACT</name>
<gene>
    <name evidence="2" type="ORF">Pla8534_63540</name>
</gene>
<reference evidence="2 3" key="1">
    <citation type="submission" date="2019-02" db="EMBL/GenBank/DDBJ databases">
        <title>Deep-cultivation of Planctomycetes and their phenomic and genomic characterization uncovers novel biology.</title>
        <authorList>
            <person name="Wiegand S."/>
            <person name="Jogler M."/>
            <person name="Boedeker C."/>
            <person name="Pinto D."/>
            <person name="Vollmers J."/>
            <person name="Rivas-Marin E."/>
            <person name="Kohn T."/>
            <person name="Peeters S.H."/>
            <person name="Heuer A."/>
            <person name="Rast P."/>
            <person name="Oberbeckmann S."/>
            <person name="Bunk B."/>
            <person name="Jeske O."/>
            <person name="Meyerdierks A."/>
            <person name="Storesund J.E."/>
            <person name="Kallscheuer N."/>
            <person name="Luecker S."/>
            <person name="Lage O.M."/>
            <person name="Pohl T."/>
            <person name="Merkel B.J."/>
            <person name="Hornburger P."/>
            <person name="Mueller R.-W."/>
            <person name="Bruemmer F."/>
            <person name="Labrenz M."/>
            <person name="Spormann A.M."/>
            <person name="Op den Camp H."/>
            <person name="Overmann J."/>
            <person name="Amann R."/>
            <person name="Jetten M.S.M."/>
            <person name="Mascher T."/>
            <person name="Medema M.H."/>
            <person name="Devos D.P."/>
            <person name="Kaster A.-K."/>
            <person name="Ovreas L."/>
            <person name="Rohde M."/>
            <person name="Galperin M.Y."/>
            <person name="Jogler C."/>
        </authorList>
    </citation>
    <scope>NUCLEOTIDE SEQUENCE [LARGE SCALE GENOMIC DNA]</scope>
    <source>
        <strain evidence="2 3">Pla85_3_4</strain>
    </source>
</reference>
<dbReference type="GO" id="GO:0016747">
    <property type="term" value="F:acyltransferase activity, transferring groups other than amino-acyl groups"/>
    <property type="evidence" value="ECO:0007669"/>
    <property type="project" value="InterPro"/>
</dbReference>
<dbReference type="CDD" id="cd04301">
    <property type="entry name" value="NAT_SF"/>
    <property type="match status" value="1"/>
</dbReference>
<proteinExistence type="predicted"/>
<dbReference type="RefSeq" id="WP_197442734.1">
    <property type="nucleotide sequence ID" value="NZ_CP036433.1"/>
</dbReference>
<dbReference type="Pfam" id="PF00583">
    <property type="entry name" value="Acetyltransf_1"/>
    <property type="match status" value="1"/>
</dbReference>
<sequence>MITLREESFGALERYASVPSTYETDRIFDVDEQGGSWELRERRLERPYRKDYDAVESPHAWPLRFDVTGWTLIGAFDGQERVGGAVAAFATPGLDMLAGRRDLVVLWDLRVLLTARRIGVGSALFRAIEAWAVAKQCRELRVETQNTNLAACRFYASQGCRLFEVNRNAYAGLPEEVQLLWSKAL</sequence>
<dbReference type="KEGG" id="lcre:Pla8534_63540"/>
<dbReference type="AlphaFoldDB" id="A0A518E311"/>
<dbReference type="Proteomes" id="UP000317648">
    <property type="component" value="Chromosome"/>
</dbReference>
<dbReference type="InterPro" id="IPR016181">
    <property type="entry name" value="Acyl_CoA_acyltransferase"/>
</dbReference>
<organism evidence="2 3">
    <name type="scientific">Lignipirellula cremea</name>
    <dbReference type="NCBI Taxonomy" id="2528010"/>
    <lineage>
        <taxon>Bacteria</taxon>
        <taxon>Pseudomonadati</taxon>
        <taxon>Planctomycetota</taxon>
        <taxon>Planctomycetia</taxon>
        <taxon>Pirellulales</taxon>
        <taxon>Pirellulaceae</taxon>
        <taxon>Lignipirellula</taxon>
    </lineage>
</organism>
<feature type="domain" description="N-acetyltransferase" evidence="1">
    <location>
        <begin position="23"/>
        <end position="185"/>
    </location>
</feature>
<dbReference type="InterPro" id="IPR000182">
    <property type="entry name" value="GNAT_dom"/>
</dbReference>
<dbReference type="Gene3D" id="3.40.630.30">
    <property type="match status" value="1"/>
</dbReference>
<evidence type="ECO:0000259" key="1">
    <source>
        <dbReference type="PROSITE" id="PS51186"/>
    </source>
</evidence>
<dbReference type="PROSITE" id="PS51186">
    <property type="entry name" value="GNAT"/>
    <property type="match status" value="1"/>
</dbReference>
<keyword evidence="3" id="KW-1185">Reference proteome</keyword>